<dbReference type="EMBL" id="KU873925">
    <property type="protein sequence ID" value="AND74986.1"/>
    <property type="molecule type" value="Genomic_DNA"/>
</dbReference>
<organism evidence="1 2">
    <name type="scientific">Pseudomonas phage pf16</name>
    <dbReference type="NCBI Taxonomy" id="1815630"/>
    <lineage>
        <taxon>Viruses</taxon>
        <taxon>Duplodnaviria</taxon>
        <taxon>Heunggongvirae</taxon>
        <taxon>Uroviricota</taxon>
        <taxon>Caudoviricetes</taxon>
        <taxon>Chakrabartyvirus</taxon>
        <taxon>Chakrabartyvirus pf16</taxon>
    </lineage>
</organism>
<accession>A0A1S5R3T5</accession>
<protein>
    <submittedName>
        <fullName evidence="1">Uncharacterized protein</fullName>
    </submittedName>
</protein>
<keyword evidence="2" id="KW-1185">Reference proteome</keyword>
<dbReference type="Proteomes" id="UP000225821">
    <property type="component" value="Segment"/>
</dbReference>
<sequence length="102" mass="12042">MIKVTAHAKQRFRERFRLQFNPEIFRGGNEAYMLRKLFREAKSVDFALRQCPGRYNALCVKHGRKVRISKVRNIVFVHSEVSDETVIYTVLQEGSYLADMKF</sequence>
<gene>
    <name evidence="1" type="ORF">pf16_63</name>
</gene>
<reference evidence="1 2" key="1">
    <citation type="submission" date="2016-03" db="EMBL/GenBank/DDBJ databases">
        <title>Characterisation of pf16 and phiPMW: Two novel phages infecting Pseudomonas putida PpG1.</title>
        <authorList>
            <person name="Magill D.J."/>
            <person name="Krylov V.N."/>
            <person name="Shaburova O.V."/>
            <person name="Allen C.C.R."/>
            <person name="McGrath J.W."/>
            <person name="Quinn J.P."/>
            <person name="Kulakov L.A."/>
        </authorList>
    </citation>
    <scope>NUCLEOTIDE SEQUENCE [LARGE SCALE GENOMIC DNA]</scope>
</reference>
<name>A0A1S5R3T5_9CAUD</name>
<evidence type="ECO:0000313" key="1">
    <source>
        <dbReference type="EMBL" id="AND74986.1"/>
    </source>
</evidence>
<evidence type="ECO:0000313" key="2">
    <source>
        <dbReference type="Proteomes" id="UP000225821"/>
    </source>
</evidence>
<proteinExistence type="predicted"/>
<dbReference type="OrthoDB" id="16675at10239"/>